<feature type="region of interest" description="Disordered" evidence="1">
    <location>
        <begin position="37"/>
        <end position="77"/>
    </location>
</feature>
<name>A0A1Y2J321_TRAC3</name>
<evidence type="ECO:0000313" key="2">
    <source>
        <dbReference type="EMBL" id="OSD06851.1"/>
    </source>
</evidence>
<accession>A0A1Y2J321</accession>
<feature type="compositionally biased region" description="Low complexity" evidence="1">
    <location>
        <begin position="68"/>
        <end position="77"/>
    </location>
</feature>
<dbReference type="AlphaFoldDB" id="A0A1Y2J321"/>
<protein>
    <submittedName>
        <fullName evidence="2">Uncharacterized protein</fullName>
    </submittedName>
</protein>
<dbReference type="EMBL" id="KZ084089">
    <property type="protein sequence ID" value="OSD06851.1"/>
    <property type="molecule type" value="Genomic_DNA"/>
</dbReference>
<organism evidence="2 3">
    <name type="scientific">Trametes coccinea (strain BRFM310)</name>
    <name type="common">Pycnoporus coccineus</name>
    <dbReference type="NCBI Taxonomy" id="1353009"/>
    <lineage>
        <taxon>Eukaryota</taxon>
        <taxon>Fungi</taxon>
        <taxon>Dikarya</taxon>
        <taxon>Basidiomycota</taxon>
        <taxon>Agaricomycotina</taxon>
        <taxon>Agaricomycetes</taxon>
        <taxon>Polyporales</taxon>
        <taxon>Polyporaceae</taxon>
        <taxon>Trametes</taxon>
    </lineage>
</organism>
<gene>
    <name evidence="2" type="ORF">PYCCODRAFT_773241</name>
</gene>
<evidence type="ECO:0000256" key="1">
    <source>
        <dbReference type="SAM" id="MobiDB-lite"/>
    </source>
</evidence>
<evidence type="ECO:0000313" key="3">
    <source>
        <dbReference type="Proteomes" id="UP000193067"/>
    </source>
</evidence>
<reference evidence="2 3" key="1">
    <citation type="journal article" date="2015" name="Biotechnol. Biofuels">
        <title>Enhanced degradation of softwood versus hardwood by the white-rot fungus Pycnoporus coccineus.</title>
        <authorList>
            <person name="Couturier M."/>
            <person name="Navarro D."/>
            <person name="Chevret D."/>
            <person name="Henrissat B."/>
            <person name="Piumi F."/>
            <person name="Ruiz-Duenas F.J."/>
            <person name="Martinez A.T."/>
            <person name="Grigoriev I.V."/>
            <person name="Riley R."/>
            <person name="Lipzen A."/>
            <person name="Berrin J.G."/>
            <person name="Master E.R."/>
            <person name="Rosso M.N."/>
        </authorList>
    </citation>
    <scope>NUCLEOTIDE SEQUENCE [LARGE SCALE GENOMIC DNA]</scope>
    <source>
        <strain evidence="2 3">BRFM310</strain>
    </source>
</reference>
<sequence>MMRELDIPEKLPRAMLSTVTPALALARSVGRATGSTRAQSSVRMRGTAGFRNRRARSSSPCQIANGGRQRSASAMARPSARKKLQLSLSVVRPQLTHAAASPSACAIQRAGTSAIGLAPADVALEVPDLEGRLAARVDGPGSDEREETAQL</sequence>
<keyword evidence="3" id="KW-1185">Reference proteome</keyword>
<dbReference type="Proteomes" id="UP000193067">
    <property type="component" value="Unassembled WGS sequence"/>
</dbReference>
<proteinExistence type="predicted"/>